<sequence length="236" mass="25229">MKDLKNLLALLSIGVLSTAEAQSYCQEFNIPQWQCDVCGGEISSTGPVQCSPLNATFDEIQAGQPVGIYKSAKWQGFTVVAGGPSPLPHVEPFSKPNDASVGAGKSGIVTFGYSDGVAPGPPAQYPFGNLYSFHYGCTVRNSSALAPQAVPGDCKITVKAQCKPTGDLIDGQTQEFDYDVTYIPNMNNSMSFHQGDPARDAGYACSNYTFSAVDLLNLPVPDLLVDSVLYRTLRDR</sequence>
<dbReference type="AlphaFoldDB" id="M3AIN7"/>
<evidence type="ECO:0000313" key="2">
    <source>
        <dbReference type="EMBL" id="EME77322.1"/>
    </source>
</evidence>
<organism evidence="2 3">
    <name type="scientific">Pseudocercospora fijiensis (strain CIRAD86)</name>
    <name type="common">Black leaf streak disease fungus</name>
    <name type="synonym">Mycosphaerella fijiensis</name>
    <dbReference type="NCBI Taxonomy" id="383855"/>
    <lineage>
        <taxon>Eukaryota</taxon>
        <taxon>Fungi</taxon>
        <taxon>Dikarya</taxon>
        <taxon>Ascomycota</taxon>
        <taxon>Pezizomycotina</taxon>
        <taxon>Dothideomycetes</taxon>
        <taxon>Dothideomycetidae</taxon>
        <taxon>Mycosphaerellales</taxon>
        <taxon>Mycosphaerellaceae</taxon>
        <taxon>Pseudocercospora</taxon>
    </lineage>
</organism>
<dbReference type="KEGG" id="pfj:MYCFIDRAFT_200624"/>
<gene>
    <name evidence="2" type="ORF">MYCFIDRAFT_200624</name>
</gene>
<dbReference type="RefSeq" id="XP_007932087.1">
    <property type="nucleotide sequence ID" value="XM_007933896.1"/>
</dbReference>
<accession>M3AIN7</accession>
<dbReference type="OrthoDB" id="3632858at2759"/>
<evidence type="ECO:0000256" key="1">
    <source>
        <dbReference type="SAM" id="SignalP"/>
    </source>
</evidence>
<feature type="chain" id="PRO_5004031596" evidence="1">
    <location>
        <begin position="22"/>
        <end position="236"/>
    </location>
</feature>
<keyword evidence="1" id="KW-0732">Signal</keyword>
<feature type="signal peptide" evidence="1">
    <location>
        <begin position="1"/>
        <end position="21"/>
    </location>
</feature>
<dbReference type="Proteomes" id="UP000016932">
    <property type="component" value="Unassembled WGS sequence"/>
</dbReference>
<protein>
    <submittedName>
        <fullName evidence="2">Uncharacterized protein</fullName>
    </submittedName>
</protein>
<reference evidence="2 3" key="1">
    <citation type="journal article" date="2012" name="PLoS Pathog.">
        <title>Diverse lifestyles and strategies of plant pathogenesis encoded in the genomes of eighteen Dothideomycetes fungi.</title>
        <authorList>
            <person name="Ohm R.A."/>
            <person name="Feau N."/>
            <person name="Henrissat B."/>
            <person name="Schoch C.L."/>
            <person name="Horwitz B.A."/>
            <person name="Barry K.W."/>
            <person name="Condon B.J."/>
            <person name="Copeland A.C."/>
            <person name="Dhillon B."/>
            <person name="Glaser F."/>
            <person name="Hesse C.N."/>
            <person name="Kosti I."/>
            <person name="LaButti K."/>
            <person name="Lindquist E.A."/>
            <person name="Lucas S."/>
            <person name="Salamov A.A."/>
            <person name="Bradshaw R.E."/>
            <person name="Ciuffetti L."/>
            <person name="Hamelin R.C."/>
            <person name="Kema G.H.J."/>
            <person name="Lawrence C."/>
            <person name="Scott J.A."/>
            <person name="Spatafora J.W."/>
            <person name="Turgeon B.G."/>
            <person name="de Wit P.J.G.M."/>
            <person name="Zhong S."/>
            <person name="Goodwin S.B."/>
            <person name="Grigoriev I.V."/>
        </authorList>
    </citation>
    <scope>NUCLEOTIDE SEQUENCE [LARGE SCALE GENOMIC DNA]</scope>
    <source>
        <strain evidence="2 3">CIRAD86</strain>
    </source>
</reference>
<dbReference type="VEuPathDB" id="FungiDB:MYCFIDRAFT_200624"/>
<name>M3AIN7_PSEFD</name>
<keyword evidence="3" id="KW-1185">Reference proteome</keyword>
<dbReference type="GeneID" id="19335883"/>
<evidence type="ECO:0000313" key="3">
    <source>
        <dbReference type="Proteomes" id="UP000016932"/>
    </source>
</evidence>
<proteinExistence type="predicted"/>
<dbReference type="HOGENOM" id="CLU_1175879_0_0_1"/>
<dbReference type="EMBL" id="KB446566">
    <property type="protein sequence ID" value="EME77322.1"/>
    <property type="molecule type" value="Genomic_DNA"/>
</dbReference>